<evidence type="ECO:0000256" key="3">
    <source>
        <dbReference type="ARBA" id="ARBA00022801"/>
    </source>
</evidence>
<dbReference type="NCBIfam" id="TIGR02244">
    <property type="entry name" value="HAD-IG-Ncltidse"/>
    <property type="match status" value="1"/>
</dbReference>
<evidence type="ECO:0000313" key="7">
    <source>
        <dbReference type="EMBL" id="RCK78625.1"/>
    </source>
</evidence>
<dbReference type="AlphaFoldDB" id="A0A367ZKH4"/>
<comment type="caution">
    <text evidence="7">The sequence shown here is derived from an EMBL/GenBank/DDBJ whole genome shotgun (WGS) entry which is preliminary data.</text>
</comment>
<dbReference type="GO" id="GO:0046872">
    <property type="term" value="F:metal ion binding"/>
    <property type="evidence" value="ECO:0007669"/>
    <property type="project" value="UniProtKB-KW"/>
</dbReference>
<dbReference type="SUPFAM" id="SSF56784">
    <property type="entry name" value="HAD-like"/>
    <property type="match status" value="1"/>
</dbReference>
<dbReference type="InterPro" id="IPR008380">
    <property type="entry name" value="HAD-SF_hydro_IG_5-nucl"/>
</dbReference>
<evidence type="ECO:0000256" key="2">
    <source>
        <dbReference type="ARBA" id="ARBA00022723"/>
    </source>
</evidence>
<sequence length="534" mass="61013">MAIKHPPEAGERVFVNRTLNLNSIKMIGFDMDYTVATYNVPNLEGKAFELVVERLIKDKGYPEEIRQLTFDPEFVIRGLVIDQERGNFLKVNRYGYVKRATHGTRPLTIDEQKKIYDTRGIDLTDPRFYIIHTLFSLAEGCLYARLVDWYDTVQKPVNLATLFKDIRTLVDEIHQDGSLKGFVVREPHKYLIQDRKTVEALKKFRHYGKKLALITNSDYEYSQAVMHYCFDPFLPKSSWQNLFHIIVVASNKPGFFLHSQKFLRVDPKTGLLSNFHGPLELGGIYQGGNARTFERDLGLQPSEILYLGDHILGDVITLKKTTGWRTGLVVQELASEVPALEANRALQARINALMAEKDQLENASYAIKEELWDRTDRTRRPSSAEPARPTDARPCRTGPVRRSGASRTHDHPAGDFPDLHLPATELKKLSTSDLEARRDLIRERIAGLDEQLTALIDQEQQRYNPHWGEVMRAGNEESRFATIVERYACIYMASIGNLAGYSPFKYFRPPRRYLAHDPLPDAHMASPAESDPTP</sequence>
<dbReference type="Proteomes" id="UP000252355">
    <property type="component" value="Unassembled WGS sequence"/>
</dbReference>
<gene>
    <name evidence="7" type="ORF">OZSIB_1347</name>
</gene>
<dbReference type="Pfam" id="PF05761">
    <property type="entry name" value="5_nucleotid"/>
    <property type="match status" value="1"/>
</dbReference>
<keyword evidence="4" id="KW-0460">Magnesium</keyword>
<protein>
    <submittedName>
        <fullName evidence="7">HAD superfamily (Subfamily IG) hydrolase, 5'-nucleotidase</fullName>
    </submittedName>
</protein>
<evidence type="ECO:0000256" key="4">
    <source>
        <dbReference type="ARBA" id="ARBA00022842"/>
    </source>
</evidence>
<evidence type="ECO:0000313" key="8">
    <source>
        <dbReference type="Proteomes" id="UP000252355"/>
    </source>
</evidence>
<keyword evidence="5" id="KW-0175">Coiled coil</keyword>
<dbReference type="PANTHER" id="PTHR12103">
    <property type="entry name" value="5'-NUCLEOTIDASE DOMAIN-CONTAINING"/>
    <property type="match status" value="1"/>
</dbReference>
<dbReference type="Gene3D" id="3.40.50.1000">
    <property type="entry name" value="HAD superfamily/HAD-like"/>
    <property type="match status" value="1"/>
</dbReference>
<name>A0A367ZKH4_9BACT</name>
<dbReference type="PANTHER" id="PTHR12103:SF22">
    <property type="entry name" value="HAD-SUPERFAMILY HYDROLASE, SUBFAMILY IG, 5'-NUCLEOTIDASE"/>
    <property type="match status" value="1"/>
</dbReference>
<dbReference type="InterPro" id="IPR036412">
    <property type="entry name" value="HAD-like_sf"/>
</dbReference>
<evidence type="ECO:0000256" key="6">
    <source>
        <dbReference type="SAM" id="MobiDB-lite"/>
    </source>
</evidence>
<feature type="region of interest" description="Disordered" evidence="6">
    <location>
        <begin position="374"/>
        <end position="420"/>
    </location>
</feature>
<dbReference type="InterPro" id="IPR023214">
    <property type="entry name" value="HAD_sf"/>
</dbReference>
<dbReference type="CDD" id="cd07522">
    <property type="entry name" value="HAD_cN-II"/>
    <property type="match status" value="1"/>
</dbReference>
<dbReference type="PIRSF" id="PIRSF017434">
    <property type="entry name" value="Purine_5'-nucleotidase"/>
    <property type="match status" value="1"/>
</dbReference>
<organism evidence="7 8">
    <name type="scientific">Candidatus Ozemobacter sibiricus</name>
    <dbReference type="NCBI Taxonomy" id="2268124"/>
    <lineage>
        <taxon>Bacteria</taxon>
        <taxon>Candidatus Ozemobacteria</taxon>
        <taxon>Candidatus Ozemobacterales</taxon>
        <taxon>Candidatus Ozemobacteraceae</taxon>
        <taxon>Candidatus Ozemobacter</taxon>
    </lineage>
</organism>
<evidence type="ECO:0000256" key="5">
    <source>
        <dbReference type="SAM" id="Coils"/>
    </source>
</evidence>
<reference evidence="7 8" key="1">
    <citation type="submission" date="2018-05" db="EMBL/GenBank/DDBJ databases">
        <title>A metagenomic window into the 2 km-deep terrestrial subsurface aquifer revealed taxonomically and functionally diverse microbial community comprising novel uncultured bacterial lineages.</title>
        <authorList>
            <person name="Kadnikov V.V."/>
            <person name="Mardanov A.V."/>
            <person name="Beletsky A.V."/>
            <person name="Banks D."/>
            <person name="Pimenov N.V."/>
            <person name="Frank Y.A."/>
            <person name="Karnachuk O.V."/>
            <person name="Ravin N.V."/>
        </authorList>
    </citation>
    <scope>NUCLEOTIDE SEQUENCE [LARGE SCALE GENOMIC DNA]</scope>
    <source>
        <strain evidence="7">BY5</strain>
    </source>
</reference>
<keyword evidence="2" id="KW-0479">Metal-binding</keyword>
<evidence type="ECO:0000256" key="1">
    <source>
        <dbReference type="ARBA" id="ARBA00009589"/>
    </source>
</evidence>
<dbReference type="InterPro" id="IPR016695">
    <property type="entry name" value="Pur_nucleotidase"/>
</dbReference>
<dbReference type="EMBL" id="QOQW01000021">
    <property type="protein sequence ID" value="RCK78625.1"/>
    <property type="molecule type" value="Genomic_DNA"/>
</dbReference>
<feature type="coiled-coil region" evidence="5">
    <location>
        <begin position="343"/>
        <end position="370"/>
    </location>
</feature>
<dbReference type="GO" id="GO:0008253">
    <property type="term" value="F:5'-nucleotidase activity"/>
    <property type="evidence" value="ECO:0007669"/>
    <property type="project" value="TreeGrafter"/>
</dbReference>
<keyword evidence="3 7" id="KW-0378">Hydrolase</keyword>
<accession>A0A367ZKH4</accession>
<comment type="similarity">
    <text evidence="1">Belongs to the 5'(3')-deoxyribonucleotidase family.</text>
</comment>
<proteinExistence type="inferred from homology"/>